<feature type="compositionally biased region" description="Polar residues" evidence="17">
    <location>
        <begin position="29"/>
        <end position="45"/>
    </location>
</feature>
<dbReference type="PROSITE" id="PS00411">
    <property type="entry name" value="KINESIN_MOTOR_1"/>
    <property type="match status" value="1"/>
</dbReference>
<dbReference type="GO" id="GO:0005524">
    <property type="term" value="F:ATP binding"/>
    <property type="evidence" value="ECO:0007669"/>
    <property type="project" value="UniProtKB-UniRule"/>
</dbReference>
<evidence type="ECO:0000256" key="2">
    <source>
        <dbReference type="ARBA" id="ARBA00022490"/>
    </source>
</evidence>
<keyword evidence="4" id="KW-0493">Microtubule</keyword>
<dbReference type="GO" id="GO:0008017">
    <property type="term" value="F:microtubule binding"/>
    <property type="evidence" value="ECO:0007669"/>
    <property type="project" value="InterPro"/>
</dbReference>
<dbReference type="PROSITE" id="PS50067">
    <property type="entry name" value="KINESIN_MOTOR_2"/>
    <property type="match status" value="1"/>
</dbReference>
<feature type="coiled-coil region" evidence="16">
    <location>
        <begin position="426"/>
        <end position="486"/>
    </location>
</feature>
<evidence type="ECO:0000256" key="17">
    <source>
        <dbReference type="SAM" id="MobiDB-lite"/>
    </source>
</evidence>
<keyword evidence="6" id="KW-0498">Mitosis</keyword>
<proteinExistence type="inferred from homology"/>
<evidence type="ECO:0000256" key="10">
    <source>
        <dbReference type="ARBA" id="ARBA00023212"/>
    </source>
</evidence>
<dbReference type="InterPro" id="IPR027417">
    <property type="entry name" value="P-loop_NTPase"/>
</dbReference>
<dbReference type="SMART" id="SM00129">
    <property type="entry name" value="KISc"/>
    <property type="match status" value="1"/>
</dbReference>
<sequence>MARSSLPSRRTAQFKLNKRKTIAHAPSPGLSNGMHTVTPPICNNNSTTSDSNIHVYVRCRSRNKREIDEKSSVVISTLGPQGKEIILSNGSHQSYSSSKKTYQFDQVFGAESDQETVFNATAKNYIREMLHGYNCTIFAYGQTGTGKTYTMSGDINILGDVQSTDKLLLGEHAGIIPRVLVDLFKELSTLNREYSVKISFLELYNENLKDLLSDSDDDDPVVNDTKRQIRIFDNNNNNSSIMVKGMQEIFINSAHEGLNLLMQGSLKRKVAATKCNDLSSRSHTVFTITTNIVEQDSKDHGQNKNFVKIGKLNLVDLAGSENINRSGAENKRAQEAGLINKSLLTLGRVINALVDHSNHIPYRESKLTRLLQDSLGGMTKTCIIATVSPAKISMEETASTLEYATRAKSIKNTPQVNQSLSKDTCLKDYIQEIEKLKNDLKNSRNKQGIFITQDQLDLYESNSILIDEQNLKIHNLREQIKKFKEKYLTQLDINNLLQSEKEKLVTVIRDFDIDYSHFYSKIQQIHYTNLELINQVTQQRDSSHENCQKQYTANQNMQLKISQQVLQTLNSLQNSLRNYNSKFSQVINGVTEELTNSVNSHKVNHDSTFKSLMNTTANLLMIKMNELVLSISNSFKDFQSDFASHCNKDLNDIYQSHKLLLRNLQSDIKKCLDSIGRSVLASINEISDSCSTNLNSMNVLINKHESEVLKVIEKKDSEIKKLKNDLVNERKISNEFSEQLTQLKWYFQNHVSRTRNELHDELDGFINKLKDKQLKLDQDIWHKTTSVFNQTDIAVNKIYSESILSLTQDVEGALETVSHNNAAFTKNMTGLSHEMDVNISSKLKSLPIDRFLNEISHKICKNSGDNNNNVPESNPVLDSIKKFQNTICSDNALTNEKMMTLTDAVTSHIETIANENNINLTVMNENFNSLCSFILTDYEKNIIQISKTQNEVLTEHFEGLQSLNEKGINIITTHSIEKPLSEYVRPESSVTKTLPLLDYPKQLQIYRDAEIKSKDDTIKSRPCASNSFTRENFAVSHFSPKTPVPVPDQPLPKVLIPKSINSTKSSRSKTLPNTDDTGRESHNNLKRRFTTEPILKGEETENNDPSQNKKVHQ</sequence>
<evidence type="ECO:0000256" key="16">
    <source>
        <dbReference type="SAM" id="Coils"/>
    </source>
</evidence>
<dbReference type="GeneID" id="80916396"/>
<evidence type="ECO:0000313" key="20">
    <source>
        <dbReference type="Proteomes" id="UP001161438"/>
    </source>
</evidence>
<keyword evidence="7 15" id="KW-0067">ATP-binding</keyword>
<dbReference type="InterPro" id="IPR001752">
    <property type="entry name" value="Kinesin_motor_dom"/>
</dbReference>
<keyword evidence="8 16" id="KW-0175">Coiled coil</keyword>
<dbReference type="CDD" id="cd01364">
    <property type="entry name" value="KISc_BimC_Eg5"/>
    <property type="match status" value="1"/>
</dbReference>
<dbReference type="InterPro" id="IPR019821">
    <property type="entry name" value="Kinesin_motor_CS"/>
</dbReference>
<evidence type="ECO:0000256" key="6">
    <source>
        <dbReference type="ARBA" id="ARBA00022776"/>
    </source>
</evidence>
<evidence type="ECO:0000256" key="5">
    <source>
        <dbReference type="ARBA" id="ARBA00022741"/>
    </source>
</evidence>
<dbReference type="RefSeq" id="XP_056080300.1">
    <property type="nucleotide sequence ID" value="XM_056221775.1"/>
</dbReference>
<accession>A0AA35IUI1</accession>
<feature type="compositionally biased region" description="Polar residues" evidence="17">
    <location>
        <begin position="1059"/>
        <end position="1075"/>
    </location>
</feature>
<dbReference type="GO" id="GO:0000073">
    <property type="term" value="P:initial mitotic spindle pole body separation"/>
    <property type="evidence" value="ECO:0007669"/>
    <property type="project" value="UniProtKB-ARBA"/>
</dbReference>
<feature type="compositionally biased region" description="Polar residues" evidence="17">
    <location>
        <begin position="1103"/>
        <end position="1113"/>
    </location>
</feature>
<feature type="region of interest" description="Disordered" evidence="17">
    <location>
        <begin position="1"/>
        <end position="45"/>
    </location>
</feature>
<dbReference type="EMBL" id="OX365758">
    <property type="protein sequence ID" value="CAI4037183.1"/>
    <property type="molecule type" value="Genomic_DNA"/>
</dbReference>
<dbReference type="InterPro" id="IPR047241">
    <property type="entry name" value="KIF11-like_kin_motor_dom"/>
</dbReference>
<name>A0AA35IUI1_SACMI</name>
<evidence type="ECO:0000256" key="1">
    <source>
        <dbReference type="ARBA" id="ARBA00004186"/>
    </source>
</evidence>
<evidence type="ECO:0000256" key="12">
    <source>
        <dbReference type="ARBA" id="ARBA00034704"/>
    </source>
</evidence>
<dbReference type="Proteomes" id="UP001161438">
    <property type="component" value="Chromosome 2"/>
</dbReference>
<evidence type="ECO:0000259" key="18">
    <source>
        <dbReference type="PROSITE" id="PS50067"/>
    </source>
</evidence>
<keyword evidence="5 15" id="KW-0547">Nucleotide-binding</keyword>
<dbReference type="GO" id="GO:0008574">
    <property type="term" value="F:plus-end-directed microtubule motor activity"/>
    <property type="evidence" value="ECO:0007669"/>
    <property type="project" value="TreeGrafter"/>
</dbReference>
<keyword evidence="20" id="KW-1185">Reference proteome</keyword>
<protein>
    <recommendedName>
        <fullName evidence="14">Kinesin-like protein KIP1</fullName>
    </recommendedName>
</protein>
<keyword evidence="9 15" id="KW-0505">Motor protein</keyword>
<dbReference type="FunFam" id="3.40.850.10:FF:000051">
    <property type="entry name" value="Kinesin-like protein bimC"/>
    <property type="match status" value="1"/>
</dbReference>
<dbReference type="PRINTS" id="PR00380">
    <property type="entry name" value="KINESINHEAVY"/>
</dbReference>
<gene>
    <name evidence="19" type="primary">SMKI02G0500</name>
    <name evidence="19" type="ORF">SMKI_02G0500</name>
</gene>
<dbReference type="AlphaFoldDB" id="A0AA35IUI1"/>
<dbReference type="PANTHER" id="PTHR47970">
    <property type="entry name" value="KINESIN-LIKE PROTEIN KIF11"/>
    <property type="match status" value="1"/>
</dbReference>
<dbReference type="Gene3D" id="3.40.850.10">
    <property type="entry name" value="Kinesin motor domain"/>
    <property type="match status" value="1"/>
</dbReference>
<evidence type="ECO:0000256" key="13">
    <source>
        <dbReference type="ARBA" id="ARBA00059896"/>
    </source>
</evidence>
<evidence type="ECO:0000256" key="7">
    <source>
        <dbReference type="ARBA" id="ARBA00022840"/>
    </source>
</evidence>
<evidence type="ECO:0000256" key="8">
    <source>
        <dbReference type="ARBA" id="ARBA00023054"/>
    </source>
</evidence>
<comment type="function">
    <text evidence="13">Required for assembly of the mitotic spindle. Interacts with spindle microtubules to produce an outwardly directed force acting upon the poles. Following spindle assembly, CIN8 and KIP1 apparently act to oppose a force that draws separated poles back together. This force seems to be mediate by KAR3.</text>
</comment>
<dbReference type="GO" id="GO:0005634">
    <property type="term" value="C:nucleus"/>
    <property type="evidence" value="ECO:0007669"/>
    <property type="project" value="TreeGrafter"/>
</dbReference>
<keyword evidence="10" id="KW-0206">Cytoskeleton</keyword>
<evidence type="ECO:0000256" key="9">
    <source>
        <dbReference type="ARBA" id="ARBA00023175"/>
    </source>
</evidence>
<keyword evidence="11" id="KW-0131">Cell cycle</keyword>
<reference evidence="19" key="1">
    <citation type="submission" date="2022-10" db="EMBL/GenBank/DDBJ databases">
        <authorList>
            <person name="Byrne P K."/>
        </authorList>
    </citation>
    <scope>NUCLEOTIDE SEQUENCE</scope>
    <source>
        <strain evidence="19">IFO1815</strain>
    </source>
</reference>
<dbReference type="GO" id="GO:0051301">
    <property type="term" value="P:cell division"/>
    <property type="evidence" value="ECO:0007669"/>
    <property type="project" value="UniProtKB-KW"/>
</dbReference>
<evidence type="ECO:0000256" key="15">
    <source>
        <dbReference type="PROSITE-ProRule" id="PRU00283"/>
    </source>
</evidence>
<feature type="coiled-coil region" evidence="16">
    <location>
        <begin position="712"/>
        <end position="739"/>
    </location>
</feature>
<evidence type="ECO:0000256" key="4">
    <source>
        <dbReference type="ARBA" id="ARBA00022701"/>
    </source>
</evidence>
<organism evidence="19 20">
    <name type="scientific">Saccharomyces mikatae IFO 1815</name>
    <dbReference type="NCBI Taxonomy" id="226126"/>
    <lineage>
        <taxon>Eukaryota</taxon>
        <taxon>Fungi</taxon>
        <taxon>Dikarya</taxon>
        <taxon>Ascomycota</taxon>
        <taxon>Saccharomycotina</taxon>
        <taxon>Saccharomycetes</taxon>
        <taxon>Saccharomycetales</taxon>
        <taxon>Saccharomycetaceae</taxon>
        <taxon>Saccharomyces</taxon>
    </lineage>
</organism>
<dbReference type="GO" id="GO:0007018">
    <property type="term" value="P:microtubule-based movement"/>
    <property type="evidence" value="ECO:0007669"/>
    <property type="project" value="InterPro"/>
</dbReference>
<keyword evidence="2" id="KW-0963">Cytoplasm</keyword>
<feature type="region of interest" description="Disordered" evidence="17">
    <location>
        <begin position="1038"/>
        <end position="1113"/>
    </location>
</feature>
<dbReference type="Pfam" id="PF00225">
    <property type="entry name" value="Kinesin"/>
    <property type="match status" value="1"/>
</dbReference>
<feature type="binding site" evidence="15">
    <location>
        <begin position="141"/>
        <end position="148"/>
    </location>
    <ligand>
        <name>ATP</name>
        <dbReference type="ChEBI" id="CHEBI:30616"/>
    </ligand>
</feature>
<feature type="domain" description="Kinesin motor" evidence="18">
    <location>
        <begin position="52"/>
        <end position="410"/>
    </location>
</feature>
<dbReference type="SUPFAM" id="SSF52540">
    <property type="entry name" value="P-loop containing nucleoside triphosphate hydrolases"/>
    <property type="match status" value="1"/>
</dbReference>
<evidence type="ECO:0000313" key="19">
    <source>
        <dbReference type="EMBL" id="CAI4037183.1"/>
    </source>
</evidence>
<comment type="subcellular location">
    <subcellularLocation>
        <location evidence="1">Cytoplasm</location>
        <location evidence="1">Cytoskeleton</location>
        <location evidence="1">Spindle</location>
    </subcellularLocation>
</comment>
<keyword evidence="3" id="KW-0132">Cell division</keyword>
<dbReference type="GO" id="GO:0072686">
    <property type="term" value="C:mitotic spindle"/>
    <property type="evidence" value="ECO:0007669"/>
    <property type="project" value="TreeGrafter"/>
</dbReference>
<dbReference type="InterPro" id="IPR036961">
    <property type="entry name" value="Kinesin_motor_dom_sf"/>
</dbReference>
<feature type="compositionally biased region" description="Polar residues" evidence="17">
    <location>
        <begin position="1"/>
        <end position="11"/>
    </location>
</feature>
<dbReference type="InterPro" id="IPR047149">
    <property type="entry name" value="KIF11-like"/>
</dbReference>
<dbReference type="PANTHER" id="PTHR47970:SF19">
    <property type="entry name" value="KINESIN-LIKE PROTEIN KIP1"/>
    <property type="match status" value="1"/>
</dbReference>
<evidence type="ECO:0000256" key="11">
    <source>
        <dbReference type="ARBA" id="ARBA00023306"/>
    </source>
</evidence>
<dbReference type="GO" id="GO:0005876">
    <property type="term" value="C:spindle microtubule"/>
    <property type="evidence" value="ECO:0007669"/>
    <property type="project" value="TreeGrafter"/>
</dbReference>
<comment type="similarity">
    <text evidence="12">Belongs to the TRAFAC class myosin-kinesin ATPase superfamily. Kinesin family. KIN-5/BimC subfamily.</text>
</comment>
<evidence type="ECO:0000256" key="3">
    <source>
        <dbReference type="ARBA" id="ARBA00022618"/>
    </source>
</evidence>
<evidence type="ECO:0000256" key="14">
    <source>
        <dbReference type="ARBA" id="ARBA00074599"/>
    </source>
</evidence>